<organism evidence="1 2">
    <name type="scientific">Mytilus galloprovincialis</name>
    <name type="common">Mediterranean mussel</name>
    <dbReference type="NCBI Taxonomy" id="29158"/>
    <lineage>
        <taxon>Eukaryota</taxon>
        <taxon>Metazoa</taxon>
        <taxon>Spiralia</taxon>
        <taxon>Lophotrochozoa</taxon>
        <taxon>Mollusca</taxon>
        <taxon>Bivalvia</taxon>
        <taxon>Autobranchia</taxon>
        <taxon>Pteriomorphia</taxon>
        <taxon>Mytilida</taxon>
        <taxon>Mytiloidea</taxon>
        <taxon>Mytilidae</taxon>
        <taxon>Mytilinae</taxon>
        <taxon>Mytilus</taxon>
    </lineage>
</organism>
<dbReference type="Proteomes" id="UP000596742">
    <property type="component" value="Unassembled WGS sequence"/>
</dbReference>
<gene>
    <name evidence="1" type="ORF">MGAL_10B060655</name>
</gene>
<name>A0A8B6EX10_MYTGA</name>
<reference evidence="1" key="1">
    <citation type="submission" date="2018-11" db="EMBL/GenBank/DDBJ databases">
        <authorList>
            <person name="Alioto T."/>
            <person name="Alioto T."/>
        </authorList>
    </citation>
    <scope>NUCLEOTIDE SEQUENCE</scope>
</reference>
<evidence type="ECO:0000313" key="1">
    <source>
        <dbReference type="EMBL" id="VDI41289.1"/>
    </source>
</evidence>
<protein>
    <submittedName>
        <fullName evidence="1">Uncharacterized protein</fullName>
    </submittedName>
</protein>
<accession>A0A8B6EX10</accession>
<sequence length="77" mass="9176">MSKDPKRKRVECPSSSDEELDLVFNTPEKKFKTIIVKREKPEVKIIKDPFALRYMQKNEELRIENINLRSENKDLVV</sequence>
<keyword evidence="2" id="KW-1185">Reference proteome</keyword>
<evidence type="ECO:0000313" key="2">
    <source>
        <dbReference type="Proteomes" id="UP000596742"/>
    </source>
</evidence>
<proteinExistence type="predicted"/>
<dbReference type="AlphaFoldDB" id="A0A8B6EX10"/>
<dbReference type="EMBL" id="UYJE01005877">
    <property type="protein sequence ID" value="VDI41289.1"/>
    <property type="molecule type" value="Genomic_DNA"/>
</dbReference>
<dbReference type="OrthoDB" id="10616038at2759"/>
<comment type="caution">
    <text evidence="1">The sequence shown here is derived from an EMBL/GenBank/DDBJ whole genome shotgun (WGS) entry which is preliminary data.</text>
</comment>